<evidence type="ECO:0000256" key="1">
    <source>
        <dbReference type="SAM" id="MobiDB-lite"/>
    </source>
</evidence>
<feature type="region of interest" description="Disordered" evidence="1">
    <location>
        <begin position="16"/>
        <end position="37"/>
    </location>
</feature>
<gene>
    <name evidence="2" type="ORF">HC356_05785</name>
</gene>
<organism evidence="2 3">
    <name type="scientific">Wolbachia pipientis</name>
    <dbReference type="NCBI Taxonomy" id="955"/>
    <lineage>
        <taxon>Bacteria</taxon>
        <taxon>Pseudomonadati</taxon>
        <taxon>Pseudomonadota</taxon>
        <taxon>Alphaproteobacteria</taxon>
        <taxon>Rickettsiales</taxon>
        <taxon>Anaplasmataceae</taxon>
        <taxon>Wolbachieae</taxon>
        <taxon>Wolbachia</taxon>
    </lineage>
</organism>
<accession>A0A7G5CE28</accession>
<dbReference type="AlphaFoldDB" id="A0A7G5CE28"/>
<name>A0A7G5CE28_WOLPI</name>
<dbReference type="EMBL" id="CP050530">
    <property type="protein sequence ID" value="QMV47462.1"/>
    <property type="molecule type" value="Genomic_DNA"/>
</dbReference>
<proteinExistence type="predicted"/>
<evidence type="ECO:0000313" key="3">
    <source>
        <dbReference type="Proteomes" id="UP000515596"/>
    </source>
</evidence>
<dbReference type="Proteomes" id="UP000515596">
    <property type="component" value="Chromosome"/>
</dbReference>
<reference evidence="2 3" key="1">
    <citation type="journal article" date="2020" name="Mol. Biol. Evol.">
        <title>Life and death of selfish genes: comparative genomics reveals the dynamic evolution of cytoplasmic incompatibility.</title>
        <authorList>
            <person name="Martinez J."/>
            <person name="Klasson L."/>
            <person name="Welch J."/>
            <person name="Jiggins F.M."/>
        </authorList>
    </citation>
    <scope>NUCLEOTIDE SEQUENCE [LARGE SCALE GENOMIC DNA]</scope>
    <source>
        <strain evidence="2">WNik</strain>
    </source>
</reference>
<dbReference type="RefSeq" id="WP_182183366.1">
    <property type="nucleotide sequence ID" value="NZ_CP050530.1"/>
</dbReference>
<evidence type="ECO:0000313" key="2">
    <source>
        <dbReference type="EMBL" id="QMV47462.1"/>
    </source>
</evidence>
<sequence length="67" mass="7195">MSSTASLVKCSRKFKSDGATNQEVKQQGAQFDQQQKLDGPSCKLDEVLQVSRSQSLSSLYPSGSGLV</sequence>
<protein>
    <submittedName>
        <fullName evidence="2">Uncharacterized protein</fullName>
    </submittedName>
</protein>